<evidence type="ECO:0000256" key="4">
    <source>
        <dbReference type="ARBA" id="ARBA00022989"/>
    </source>
</evidence>
<dbReference type="AlphaFoldDB" id="A0AAV2MPC8"/>
<dbReference type="EMBL" id="OZ035831">
    <property type="protein sequence ID" value="CAL1614911.1"/>
    <property type="molecule type" value="Genomic_DNA"/>
</dbReference>
<feature type="transmembrane region" description="Helical" evidence="9">
    <location>
        <begin position="136"/>
        <end position="158"/>
    </location>
</feature>
<feature type="transmembrane region" description="Helical" evidence="9">
    <location>
        <begin position="164"/>
        <end position="190"/>
    </location>
</feature>
<protein>
    <recommendedName>
        <fullName evidence="10">G-protein coupled receptors family 1 profile domain-containing protein</fullName>
    </recommendedName>
</protein>
<evidence type="ECO:0000256" key="1">
    <source>
        <dbReference type="ARBA" id="ARBA00004651"/>
    </source>
</evidence>
<feature type="domain" description="G-protein coupled receptors family 1 profile" evidence="10">
    <location>
        <begin position="42"/>
        <end position="267"/>
    </location>
</feature>
<dbReference type="Proteomes" id="UP001497482">
    <property type="component" value="Chromosome 9"/>
</dbReference>
<evidence type="ECO:0000256" key="3">
    <source>
        <dbReference type="ARBA" id="ARBA00022692"/>
    </source>
</evidence>
<evidence type="ECO:0000256" key="6">
    <source>
        <dbReference type="ARBA" id="ARBA00023136"/>
    </source>
</evidence>
<evidence type="ECO:0000256" key="9">
    <source>
        <dbReference type="SAM" id="Phobius"/>
    </source>
</evidence>
<keyword evidence="3 9" id="KW-0812">Transmembrane</keyword>
<dbReference type="CDD" id="cd00637">
    <property type="entry name" value="7tm_classA_rhodopsin-like"/>
    <property type="match status" value="1"/>
</dbReference>
<dbReference type="GO" id="GO:0005886">
    <property type="term" value="C:plasma membrane"/>
    <property type="evidence" value="ECO:0007669"/>
    <property type="project" value="UniProtKB-SubCell"/>
</dbReference>
<accession>A0AAV2MPC8</accession>
<keyword evidence="8" id="KW-0807">Transducer</keyword>
<feature type="transmembrane region" description="Helical" evidence="9">
    <location>
        <begin position="96"/>
        <end position="116"/>
    </location>
</feature>
<dbReference type="InterPro" id="IPR000276">
    <property type="entry name" value="GPCR_Rhodpsn"/>
</dbReference>
<name>A0AAV2MPC8_KNICA</name>
<keyword evidence="12" id="KW-1185">Reference proteome</keyword>
<keyword evidence="6 9" id="KW-0472">Membrane</keyword>
<proteinExistence type="predicted"/>
<feature type="transmembrane region" description="Helical" evidence="9">
    <location>
        <begin position="25"/>
        <end position="51"/>
    </location>
</feature>
<dbReference type="PRINTS" id="PR00237">
    <property type="entry name" value="GPCRRHODOPSN"/>
</dbReference>
<keyword evidence="7" id="KW-0675">Receptor</keyword>
<organism evidence="11 12">
    <name type="scientific">Knipowitschia caucasica</name>
    <name type="common">Caucasian dwarf goby</name>
    <name type="synonym">Pomatoschistus caucasicus</name>
    <dbReference type="NCBI Taxonomy" id="637954"/>
    <lineage>
        <taxon>Eukaryota</taxon>
        <taxon>Metazoa</taxon>
        <taxon>Chordata</taxon>
        <taxon>Craniata</taxon>
        <taxon>Vertebrata</taxon>
        <taxon>Euteleostomi</taxon>
        <taxon>Actinopterygii</taxon>
        <taxon>Neopterygii</taxon>
        <taxon>Teleostei</taxon>
        <taxon>Neoteleostei</taxon>
        <taxon>Acanthomorphata</taxon>
        <taxon>Gobiaria</taxon>
        <taxon>Gobiiformes</taxon>
        <taxon>Gobioidei</taxon>
        <taxon>Gobiidae</taxon>
        <taxon>Gobiinae</taxon>
        <taxon>Knipowitschia</taxon>
    </lineage>
</organism>
<evidence type="ECO:0000256" key="7">
    <source>
        <dbReference type="ARBA" id="ARBA00023170"/>
    </source>
</evidence>
<feature type="transmembrane region" description="Helical" evidence="9">
    <location>
        <begin position="211"/>
        <end position="231"/>
    </location>
</feature>
<gene>
    <name evidence="11" type="ORF">KC01_LOCUS40934</name>
</gene>
<dbReference type="SUPFAM" id="SSF81321">
    <property type="entry name" value="Family A G protein-coupled receptor-like"/>
    <property type="match status" value="1"/>
</dbReference>
<dbReference type="GO" id="GO:0004930">
    <property type="term" value="F:G protein-coupled receptor activity"/>
    <property type="evidence" value="ECO:0007669"/>
    <property type="project" value="UniProtKB-KW"/>
</dbReference>
<dbReference type="Gene3D" id="1.20.1070.10">
    <property type="entry name" value="Rhodopsin 7-helix transmembrane proteins"/>
    <property type="match status" value="1"/>
</dbReference>
<evidence type="ECO:0000256" key="2">
    <source>
        <dbReference type="ARBA" id="ARBA00022475"/>
    </source>
</evidence>
<keyword evidence="4 9" id="KW-1133">Transmembrane helix</keyword>
<dbReference type="PROSITE" id="PS50262">
    <property type="entry name" value="G_PROTEIN_RECEP_F1_2"/>
    <property type="match status" value="1"/>
</dbReference>
<sequence length="319" mass="36376">MLRSNSSAPWTGVPLSVDFSRPEHYIVFLFQLLFASCTVLVAGSVAVSILATRALRLQNRFLFMLNTSVCDTLVGLSVYYLGLFDVSEGYPSRNGTLNFLPSLLGVNMLTFMFAQFDRYFAVCHPFLYTRYFTRRLVICVNIYSWVQVFSQATILYLIPLSMAFQMYAFSMVYLQLIVLTKVAMTIKLYIVAKSQMQREPPGPERESNKESLRMIVFVVISFLILWSPSIVNIPMRLFGRGVTFHNEATNLFAIMARGSALVTPAVYIWGSAALRRALLRVVWGRLCPCCRRREEGETPAALRDNRVQQQRFPTDNTNK</sequence>
<reference evidence="11 12" key="1">
    <citation type="submission" date="2024-04" db="EMBL/GenBank/DDBJ databases">
        <authorList>
            <person name="Waldvogel A.-M."/>
            <person name="Schoenle A."/>
        </authorList>
    </citation>
    <scope>NUCLEOTIDE SEQUENCE [LARGE SCALE GENOMIC DNA]</scope>
</reference>
<dbReference type="PANTHER" id="PTHR22750">
    <property type="entry name" value="G-PROTEIN COUPLED RECEPTOR"/>
    <property type="match status" value="1"/>
</dbReference>
<feature type="transmembrane region" description="Helical" evidence="9">
    <location>
        <begin position="251"/>
        <end position="270"/>
    </location>
</feature>
<evidence type="ECO:0000313" key="11">
    <source>
        <dbReference type="EMBL" id="CAL1614911.1"/>
    </source>
</evidence>
<evidence type="ECO:0000313" key="12">
    <source>
        <dbReference type="Proteomes" id="UP001497482"/>
    </source>
</evidence>
<evidence type="ECO:0000256" key="5">
    <source>
        <dbReference type="ARBA" id="ARBA00023040"/>
    </source>
</evidence>
<comment type="subcellular location">
    <subcellularLocation>
        <location evidence="1">Cell membrane</location>
        <topology evidence="1">Multi-pass membrane protein</topology>
    </subcellularLocation>
</comment>
<keyword evidence="2" id="KW-1003">Cell membrane</keyword>
<evidence type="ECO:0000259" key="10">
    <source>
        <dbReference type="PROSITE" id="PS50262"/>
    </source>
</evidence>
<keyword evidence="5" id="KW-0297">G-protein coupled receptor</keyword>
<dbReference type="InterPro" id="IPR017452">
    <property type="entry name" value="GPCR_Rhodpsn_7TM"/>
</dbReference>
<evidence type="ECO:0000256" key="8">
    <source>
        <dbReference type="ARBA" id="ARBA00023224"/>
    </source>
</evidence>
<feature type="transmembrane region" description="Helical" evidence="9">
    <location>
        <begin position="63"/>
        <end position="84"/>
    </location>
</feature>